<reference evidence="2" key="1">
    <citation type="submission" date="2019-02" db="EMBL/GenBank/DDBJ databases">
        <authorList>
            <person name="Gruber-Vodicka R. H."/>
            <person name="Seah K. B. B."/>
        </authorList>
    </citation>
    <scope>NUCLEOTIDE SEQUENCE</scope>
    <source>
        <strain evidence="2">BECK_BZ126</strain>
    </source>
</reference>
<gene>
    <name evidence="2" type="ORF">BECKTC1821F_GA0114240_11463</name>
</gene>
<protein>
    <submittedName>
        <fullName evidence="2">Uncharacterized protein</fullName>
    </submittedName>
</protein>
<sequence>MHSETEIPSVDELKTFTGIVSKVELRHIKNHSSYNLSLKLNGSIKRFGINRCEYPLNLGKDSRQLISSGDIVTVLIDDSYFHLVGDGAVWQLEKNGVPLCSYGRVVKIETRSDQINIKLAIFLLIFGLLLSTIGIIRTRRAARSSEA</sequence>
<keyword evidence="1" id="KW-0812">Transmembrane</keyword>
<dbReference type="EMBL" id="CAADFW010000146">
    <property type="protein sequence ID" value="VFK64811.1"/>
    <property type="molecule type" value="Genomic_DNA"/>
</dbReference>
<organism evidence="2">
    <name type="scientific">Candidatus Kentrum sp. TC</name>
    <dbReference type="NCBI Taxonomy" id="2126339"/>
    <lineage>
        <taxon>Bacteria</taxon>
        <taxon>Pseudomonadati</taxon>
        <taxon>Pseudomonadota</taxon>
        <taxon>Gammaproteobacteria</taxon>
        <taxon>Candidatus Kentrum</taxon>
    </lineage>
</organism>
<dbReference type="AlphaFoldDB" id="A0A451AFL1"/>
<evidence type="ECO:0000313" key="2">
    <source>
        <dbReference type="EMBL" id="VFK64811.1"/>
    </source>
</evidence>
<name>A0A451AFL1_9GAMM</name>
<keyword evidence="1" id="KW-1133">Transmembrane helix</keyword>
<feature type="transmembrane region" description="Helical" evidence="1">
    <location>
        <begin position="117"/>
        <end position="136"/>
    </location>
</feature>
<keyword evidence="1" id="KW-0472">Membrane</keyword>
<proteinExistence type="predicted"/>
<accession>A0A451AFL1</accession>
<evidence type="ECO:0000256" key="1">
    <source>
        <dbReference type="SAM" id="Phobius"/>
    </source>
</evidence>